<gene>
    <name evidence="2" type="ORF">PAXRUDRAFT_148944</name>
</gene>
<dbReference type="InterPro" id="IPR027485">
    <property type="entry name" value="AMMECR1_N"/>
</dbReference>
<dbReference type="InParanoid" id="A0A0D0DKG6"/>
<feature type="domain" description="AMMECR1" evidence="1">
    <location>
        <begin position="10"/>
        <end position="237"/>
    </location>
</feature>
<dbReference type="AlphaFoldDB" id="A0A0D0DKG6"/>
<dbReference type="InterPro" id="IPR023473">
    <property type="entry name" value="AMMECR1"/>
</dbReference>
<dbReference type="PROSITE" id="PS51112">
    <property type="entry name" value="AMMECR1"/>
    <property type="match status" value="1"/>
</dbReference>
<dbReference type="Pfam" id="PF01871">
    <property type="entry name" value="AMMECR1"/>
    <property type="match status" value="1"/>
</dbReference>
<dbReference type="PANTHER" id="PTHR13016:SF0">
    <property type="entry name" value="AMME SYNDROME CANDIDATE GENE 1 PROTEIN"/>
    <property type="match status" value="1"/>
</dbReference>
<dbReference type="InterPro" id="IPR002733">
    <property type="entry name" value="AMMECR1_domain"/>
</dbReference>
<dbReference type="HOGENOM" id="CLU_052828_1_0_1"/>
<dbReference type="OrthoDB" id="24630at2759"/>
<dbReference type="STRING" id="930991.A0A0D0DKG6"/>
<reference evidence="3" key="2">
    <citation type="submission" date="2015-01" db="EMBL/GenBank/DDBJ databases">
        <title>Evolutionary Origins and Diversification of the Mycorrhizal Mutualists.</title>
        <authorList>
            <consortium name="DOE Joint Genome Institute"/>
            <consortium name="Mycorrhizal Genomics Consortium"/>
            <person name="Kohler A."/>
            <person name="Kuo A."/>
            <person name="Nagy L.G."/>
            <person name="Floudas D."/>
            <person name="Copeland A."/>
            <person name="Barry K.W."/>
            <person name="Cichocki N."/>
            <person name="Veneault-Fourrey C."/>
            <person name="LaButti K."/>
            <person name="Lindquist E.A."/>
            <person name="Lipzen A."/>
            <person name="Lundell T."/>
            <person name="Morin E."/>
            <person name="Murat C."/>
            <person name="Riley R."/>
            <person name="Ohm R."/>
            <person name="Sun H."/>
            <person name="Tunlid A."/>
            <person name="Henrissat B."/>
            <person name="Grigoriev I.V."/>
            <person name="Hibbett D.S."/>
            <person name="Martin F."/>
        </authorList>
    </citation>
    <scope>NUCLEOTIDE SEQUENCE [LARGE SCALE GENOMIC DNA]</scope>
    <source>
        <strain evidence="3">Ve08.2h10</strain>
    </source>
</reference>
<evidence type="ECO:0000313" key="2">
    <source>
        <dbReference type="EMBL" id="KIK91693.1"/>
    </source>
</evidence>
<dbReference type="SUPFAM" id="SSF143447">
    <property type="entry name" value="AMMECR1-like"/>
    <property type="match status" value="1"/>
</dbReference>
<name>A0A0D0DKG6_9AGAM</name>
<protein>
    <recommendedName>
        <fullName evidence="1">AMMECR1 domain-containing protein</fullName>
    </recommendedName>
</protein>
<evidence type="ECO:0000313" key="3">
    <source>
        <dbReference type="Proteomes" id="UP000054538"/>
    </source>
</evidence>
<keyword evidence="3" id="KW-1185">Reference proteome</keyword>
<organism evidence="2 3">
    <name type="scientific">Paxillus rubicundulus Ve08.2h10</name>
    <dbReference type="NCBI Taxonomy" id="930991"/>
    <lineage>
        <taxon>Eukaryota</taxon>
        <taxon>Fungi</taxon>
        <taxon>Dikarya</taxon>
        <taxon>Basidiomycota</taxon>
        <taxon>Agaricomycotina</taxon>
        <taxon>Agaricomycetes</taxon>
        <taxon>Agaricomycetidae</taxon>
        <taxon>Boletales</taxon>
        <taxon>Paxilineae</taxon>
        <taxon>Paxillaceae</taxon>
        <taxon>Paxillus</taxon>
    </lineage>
</organism>
<accession>A0A0D0DKG6</accession>
<evidence type="ECO:0000259" key="1">
    <source>
        <dbReference type="PROSITE" id="PS51112"/>
    </source>
</evidence>
<dbReference type="FunCoup" id="A0A0D0DKG6">
    <property type="interactions" value="520"/>
</dbReference>
<dbReference type="InterPro" id="IPR036071">
    <property type="entry name" value="AMMECR1_dom_sf"/>
</dbReference>
<proteinExistence type="predicted"/>
<dbReference type="Gene3D" id="3.30.700.20">
    <property type="entry name" value="Hypothetical protein ph0010, domain 1"/>
    <property type="match status" value="1"/>
</dbReference>
<dbReference type="PANTHER" id="PTHR13016">
    <property type="entry name" value="AMMECR1 HOMOLOG"/>
    <property type="match status" value="1"/>
</dbReference>
<sequence>MSLPLHPAGGQTSVEVDEACVPEHCFHAFDAVYCAFTDSTPIPPSFPDEKFPLFVTWNTRSSRPGRAPRLRGCIGNFEPMSLHEGIAEYALISAFKDSRFRKVEENELPLLECGISLLTDFENASSYLDWTIGIHGIHISFPNPSIYPPSNSSSNTPSPFSSSSFLPRFNSRQMLTATYLPDVIPEQGWDKIEAVESAMRKAGWTGVINEEMRRSVCLRRYQSRKCVVGWDEFVQWRKANGDENIE</sequence>
<reference evidence="2 3" key="1">
    <citation type="submission" date="2014-04" db="EMBL/GenBank/DDBJ databases">
        <authorList>
            <consortium name="DOE Joint Genome Institute"/>
            <person name="Kuo A."/>
            <person name="Kohler A."/>
            <person name="Jargeat P."/>
            <person name="Nagy L.G."/>
            <person name="Floudas D."/>
            <person name="Copeland A."/>
            <person name="Barry K.W."/>
            <person name="Cichocki N."/>
            <person name="Veneault-Fourrey C."/>
            <person name="LaButti K."/>
            <person name="Lindquist E.A."/>
            <person name="Lipzen A."/>
            <person name="Lundell T."/>
            <person name="Morin E."/>
            <person name="Murat C."/>
            <person name="Sun H."/>
            <person name="Tunlid A."/>
            <person name="Henrissat B."/>
            <person name="Grigoriev I.V."/>
            <person name="Hibbett D.S."/>
            <person name="Martin F."/>
            <person name="Nordberg H.P."/>
            <person name="Cantor M.N."/>
            <person name="Hua S.X."/>
        </authorList>
    </citation>
    <scope>NUCLEOTIDE SEQUENCE [LARGE SCALE GENOMIC DNA]</scope>
    <source>
        <strain evidence="2 3">Ve08.2h10</strain>
    </source>
</reference>
<dbReference type="Proteomes" id="UP000054538">
    <property type="component" value="Unassembled WGS sequence"/>
</dbReference>
<dbReference type="EMBL" id="KN825359">
    <property type="protein sequence ID" value="KIK91693.1"/>
    <property type="molecule type" value="Genomic_DNA"/>
</dbReference>